<keyword evidence="2" id="KW-1185">Reference proteome</keyword>
<gene>
    <name evidence="1" type="ORF">TNIN_390221</name>
</gene>
<comment type="caution">
    <text evidence="1">The sequence shown here is derived from an EMBL/GenBank/DDBJ whole genome shotgun (WGS) entry which is preliminary data.</text>
</comment>
<evidence type="ECO:0000313" key="1">
    <source>
        <dbReference type="EMBL" id="GFY50732.1"/>
    </source>
</evidence>
<organism evidence="1 2">
    <name type="scientific">Trichonephila inaurata madagascariensis</name>
    <dbReference type="NCBI Taxonomy" id="2747483"/>
    <lineage>
        <taxon>Eukaryota</taxon>
        <taxon>Metazoa</taxon>
        <taxon>Ecdysozoa</taxon>
        <taxon>Arthropoda</taxon>
        <taxon>Chelicerata</taxon>
        <taxon>Arachnida</taxon>
        <taxon>Araneae</taxon>
        <taxon>Araneomorphae</taxon>
        <taxon>Entelegynae</taxon>
        <taxon>Araneoidea</taxon>
        <taxon>Nephilidae</taxon>
        <taxon>Trichonephila</taxon>
        <taxon>Trichonephila inaurata</taxon>
    </lineage>
</organism>
<evidence type="ECO:0000313" key="2">
    <source>
        <dbReference type="Proteomes" id="UP000886998"/>
    </source>
</evidence>
<dbReference type="Proteomes" id="UP000886998">
    <property type="component" value="Unassembled WGS sequence"/>
</dbReference>
<accession>A0A8X7C1T9</accession>
<sequence>MFSHYERFKTNTATKVHFNKPINTRVSESLIPHLLKRLTPEIQGQKRHGPRTNIVPFYLIHDANIYHSRWKPEACSNGSDEIWNHHSLRQPGKVFGKLLIIHSSMSRYSLLPFMIRSKNATRKTSKYGAGRAYF</sequence>
<protein>
    <submittedName>
        <fullName evidence="1">Uncharacterized protein</fullName>
    </submittedName>
</protein>
<proteinExistence type="predicted"/>
<dbReference type="AlphaFoldDB" id="A0A8X7C1T9"/>
<dbReference type="EMBL" id="BMAV01007672">
    <property type="protein sequence ID" value="GFY50732.1"/>
    <property type="molecule type" value="Genomic_DNA"/>
</dbReference>
<reference evidence="1" key="1">
    <citation type="submission" date="2020-08" db="EMBL/GenBank/DDBJ databases">
        <title>Multicomponent nature underlies the extraordinary mechanical properties of spider dragline silk.</title>
        <authorList>
            <person name="Kono N."/>
            <person name="Nakamura H."/>
            <person name="Mori M."/>
            <person name="Yoshida Y."/>
            <person name="Ohtoshi R."/>
            <person name="Malay A.D."/>
            <person name="Moran D.A.P."/>
            <person name="Tomita M."/>
            <person name="Numata K."/>
            <person name="Arakawa K."/>
        </authorList>
    </citation>
    <scope>NUCLEOTIDE SEQUENCE</scope>
</reference>
<name>A0A8X7C1T9_9ARAC</name>